<evidence type="ECO:0000256" key="3">
    <source>
        <dbReference type="ARBA" id="ARBA00022679"/>
    </source>
</evidence>
<dbReference type="PANTHER" id="PTHR43453">
    <property type="entry name" value="RRNA METHYLASE-LIKE"/>
    <property type="match status" value="1"/>
</dbReference>
<dbReference type="InterPro" id="IPR029028">
    <property type="entry name" value="Alpha/beta_knot_MTases"/>
</dbReference>
<dbReference type="GO" id="GO:0008173">
    <property type="term" value="F:RNA methyltransferase activity"/>
    <property type="evidence" value="ECO:0007669"/>
    <property type="project" value="InterPro"/>
</dbReference>
<keyword evidence="5" id="KW-0819">tRNA processing</keyword>
<keyword evidence="6" id="KW-0694">RNA-binding</keyword>
<evidence type="ECO:0000313" key="9">
    <source>
        <dbReference type="Proteomes" id="UP000604046"/>
    </source>
</evidence>
<evidence type="ECO:0000259" key="7">
    <source>
        <dbReference type="Pfam" id="PF00588"/>
    </source>
</evidence>
<dbReference type="InterPro" id="IPR001537">
    <property type="entry name" value="SpoU_MeTrfase"/>
</dbReference>
<comment type="caution">
    <text evidence="8">The sequence shown here is derived from an EMBL/GenBank/DDBJ whole genome shotgun (WGS) entry which is preliminary data.</text>
</comment>
<dbReference type="Pfam" id="PF00588">
    <property type="entry name" value="SpoU_methylase"/>
    <property type="match status" value="1"/>
</dbReference>
<organism evidence="8 9">
    <name type="scientific">Symbiodinium natans</name>
    <dbReference type="NCBI Taxonomy" id="878477"/>
    <lineage>
        <taxon>Eukaryota</taxon>
        <taxon>Sar</taxon>
        <taxon>Alveolata</taxon>
        <taxon>Dinophyceae</taxon>
        <taxon>Suessiales</taxon>
        <taxon>Symbiodiniaceae</taxon>
        <taxon>Symbiodinium</taxon>
    </lineage>
</organism>
<evidence type="ECO:0000256" key="2">
    <source>
        <dbReference type="ARBA" id="ARBA00022603"/>
    </source>
</evidence>
<dbReference type="InterPro" id="IPR033671">
    <property type="entry name" value="TrmH"/>
</dbReference>
<dbReference type="InterPro" id="IPR029026">
    <property type="entry name" value="tRNA_m1G_MTases_N"/>
</dbReference>
<protein>
    <submittedName>
        <fullName evidence="8">TrmH protein</fullName>
    </submittedName>
</protein>
<dbReference type="SUPFAM" id="SSF75217">
    <property type="entry name" value="alpha/beta knot"/>
    <property type="match status" value="1"/>
</dbReference>
<sequence>MLPLRQFVAAARSRLSGVRIVLEDLSDPGNRAAILRSVEAFGLLHVHEVRSSRLRVGSTARGRSIVNGAEKWLTLHQHSDIRECLTSLKASQHALLAAVPPGKGRQPLPLESLRFDRPTALLFGSEAWGISSEALELCDATFTVPLPGLSESLNVSVAVAVCVHFAAFRRREALGLAPHEGDLQLEEVEELQESYAERSRENRFAASLRASRARKARDESQALAPVVVEDGERVGETLGF</sequence>
<dbReference type="GO" id="GO:0000049">
    <property type="term" value="F:tRNA binding"/>
    <property type="evidence" value="ECO:0007669"/>
    <property type="project" value="UniProtKB-KW"/>
</dbReference>
<gene>
    <name evidence="8" type="primary">trmH</name>
    <name evidence="8" type="ORF">SNAT2548_LOCUS13722</name>
</gene>
<dbReference type="OrthoDB" id="241340at2759"/>
<keyword evidence="2" id="KW-0489">Methyltransferase</keyword>
<keyword evidence="1" id="KW-0820">tRNA-binding</keyword>
<name>A0A812MB25_9DINO</name>
<dbReference type="PANTHER" id="PTHR43453:SF1">
    <property type="entry name" value="TRNA_RRNA METHYLTRANSFERASE SPOU TYPE DOMAIN-CONTAINING PROTEIN"/>
    <property type="match status" value="1"/>
</dbReference>
<feature type="domain" description="tRNA/rRNA methyltransferase SpoU type" evidence="7">
    <location>
        <begin position="18"/>
        <end position="163"/>
    </location>
</feature>
<accession>A0A812MB25</accession>
<dbReference type="Proteomes" id="UP000604046">
    <property type="component" value="Unassembled WGS sequence"/>
</dbReference>
<dbReference type="GO" id="GO:0002938">
    <property type="term" value="P:tRNA guanine ribose methylation"/>
    <property type="evidence" value="ECO:0007669"/>
    <property type="project" value="TreeGrafter"/>
</dbReference>
<dbReference type="Gene3D" id="3.40.1280.10">
    <property type="match status" value="1"/>
</dbReference>
<keyword evidence="9" id="KW-1185">Reference proteome</keyword>
<evidence type="ECO:0000313" key="8">
    <source>
        <dbReference type="EMBL" id="CAE7261892.1"/>
    </source>
</evidence>
<dbReference type="EMBL" id="CAJNDS010001491">
    <property type="protein sequence ID" value="CAE7261892.1"/>
    <property type="molecule type" value="Genomic_DNA"/>
</dbReference>
<dbReference type="AlphaFoldDB" id="A0A812MB25"/>
<evidence type="ECO:0000256" key="6">
    <source>
        <dbReference type="ARBA" id="ARBA00022884"/>
    </source>
</evidence>
<keyword evidence="4" id="KW-0949">S-adenosyl-L-methionine</keyword>
<reference evidence="8" key="1">
    <citation type="submission" date="2021-02" db="EMBL/GenBank/DDBJ databases">
        <authorList>
            <person name="Dougan E. K."/>
            <person name="Rhodes N."/>
            <person name="Thang M."/>
            <person name="Chan C."/>
        </authorList>
    </citation>
    <scope>NUCLEOTIDE SEQUENCE</scope>
</reference>
<evidence type="ECO:0000256" key="5">
    <source>
        <dbReference type="ARBA" id="ARBA00022694"/>
    </source>
</evidence>
<keyword evidence="3" id="KW-0808">Transferase</keyword>
<proteinExistence type="predicted"/>
<evidence type="ECO:0000256" key="1">
    <source>
        <dbReference type="ARBA" id="ARBA00022555"/>
    </source>
</evidence>
<evidence type="ECO:0000256" key="4">
    <source>
        <dbReference type="ARBA" id="ARBA00022691"/>
    </source>
</evidence>